<dbReference type="HOGENOM" id="CLU_2097084_0_0_1"/>
<dbReference type="RefSeq" id="XP_018759900.1">
    <property type="nucleotide sequence ID" value="XM_018901418.1"/>
</dbReference>
<dbReference type="KEGG" id="fvr:FVEG_12083"/>
<dbReference type="EMBL" id="CM000581">
    <property type="protein sequence ID" value="EWG53709.1"/>
    <property type="molecule type" value="Genomic_DNA"/>
</dbReference>
<dbReference type="EMBL" id="DS022259">
    <property type="protein sequence ID" value="EWG53709.1"/>
    <property type="molecule type" value="Genomic_DNA"/>
</dbReference>
<dbReference type="InterPro" id="IPR027417">
    <property type="entry name" value="P-loop_NTPase"/>
</dbReference>
<organism evidence="1 2">
    <name type="scientific">Gibberella moniliformis (strain M3125 / FGSC 7600)</name>
    <name type="common">Maize ear and stalk rot fungus</name>
    <name type="synonym">Fusarium verticillioides</name>
    <dbReference type="NCBI Taxonomy" id="334819"/>
    <lineage>
        <taxon>Eukaryota</taxon>
        <taxon>Fungi</taxon>
        <taxon>Dikarya</taxon>
        <taxon>Ascomycota</taxon>
        <taxon>Pezizomycotina</taxon>
        <taxon>Sordariomycetes</taxon>
        <taxon>Hypocreomycetidae</taxon>
        <taxon>Hypocreales</taxon>
        <taxon>Nectriaceae</taxon>
        <taxon>Fusarium</taxon>
        <taxon>Fusarium fujikuroi species complex</taxon>
    </lineage>
</organism>
<proteinExistence type="predicted"/>
<sequence length="116" mass="13147">MSPESWAWFYLQPDRANVGTSRVRRGTYILGNSQTLVRDEISDAYSTWRKVIDVFERRQCIDVMLSGRRCTLNVVDDINVASGKSGYLVVDENTGDKHFVTFRPSKRGATVVVGEK</sequence>
<gene>
    <name evidence="1" type="ORF">FVEG_12083</name>
</gene>
<keyword evidence="2" id="KW-1185">Reference proteome</keyword>
<dbReference type="Proteomes" id="UP000009096">
    <property type="component" value="Chromosome 4"/>
</dbReference>
<dbReference type="VEuPathDB" id="FungiDB:FVEG_12083"/>
<evidence type="ECO:0000313" key="1">
    <source>
        <dbReference type="EMBL" id="EWG53709.1"/>
    </source>
</evidence>
<accession>W7N0N7</accession>
<protein>
    <submittedName>
        <fullName evidence="1">Uncharacterized protein</fullName>
    </submittedName>
</protein>
<dbReference type="GeneID" id="30069555"/>
<dbReference type="AlphaFoldDB" id="W7N0N7"/>
<dbReference type="Gene3D" id="3.40.50.300">
    <property type="entry name" value="P-loop containing nucleotide triphosphate hydrolases"/>
    <property type="match status" value="1"/>
</dbReference>
<name>W7N0N7_GIBM7</name>
<reference evidence="1 2" key="1">
    <citation type="journal article" date="2010" name="Nature">
        <title>Comparative genomics reveals mobile pathogenicity chromosomes in Fusarium.</title>
        <authorList>
            <person name="Ma L.J."/>
            <person name="van der Does H.C."/>
            <person name="Borkovich K.A."/>
            <person name="Coleman J.J."/>
            <person name="Daboussi M.J."/>
            <person name="Di Pietro A."/>
            <person name="Dufresne M."/>
            <person name="Freitag M."/>
            <person name="Grabherr M."/>
            <person name="Henrissat B."/>
            <person name="Houterman P.M."/>
            <person name="Kang S."/>
            <person name="Shim W.B."/>
            <person name="Woloshuk C."/>
            <person name="Xie X."/>
            <person name="Xu J.R."/>
            <person name="Antoniw J."/>
            <person name="Baker S.E."/>
            <person name="Bluhm B.H."/>
            <person name="Breakspear A."/>
            <person name="Brown D.W."/>
            <person name="Butchko R.A."/>
            <person name="Chapman S."/>
            <person name="Coulson R."/>
            <person name="Coutinho P.M."/>
            <person name="Danchin E.G."/>
            <person name="Diener A."/>
            <person name="Gale L.R."/>
            <person name="Gardiner D.M."/>
            <person name="Goff S."/>
            <person name="Hammond-Kosack K.E."/>
            <person name="Hilburn K."/>
            <person name="Hua-Van A."/>
            <person name="Jonkers W."/>
            <person name="Kazan K."/>
            <person name="Kodira C.D."/>
            <person name="Koehrsen M."/>
            <person name="Kumar L."/>
            <person name="Lee Y.H."/>
            <person name="Li L."/>
            <person name="Manners J.M."/>
            <person name="Miranda-Saavedra D."/>
            <person name="Mukherjee M."/>
            <person name="Park G."/>
            <person name="Park J."/>
            <person name="Park S.Y."/>
            <person name="Proctor R.H."/>
            <person name="Regev A."/>
            <person name="Ruiz-Roldan M.C."/>
            <person name="Sain D."/>
            <person name="Sakthikumar S."/>
            <person name="Sykes S."/>
            <person name="Schwartz D.C."/>
            <person name="Turgeon B.G."/>
            <person name="Wapinski I."/>
            <person name="Yoder O."/>
            <person name="Young S."/>
            <person name="Zeng Q."/>
            <person name="Zhou S."/>
            <person name="Galagan J."/>
            <person name="Cuomo C.A."/>
            <person name="Kistler H.C."/>
            <person name="Rep M."/>
        </authorList>
    </citation>
    <scope>NUCLEOTIDE SEQUENCE [LARGE SCALE GENOMIC DNA]</scope>
    <source>
        <strain evidence="2">M3125 / FGSC 7600</strain>
    </source>
</reference>
<evidence type="ECO:0000313" key="2">
    <source>
        <dbReference type="Proteomes" id="UP000009096"/>
    </source>
</evidence>